<evidence type="ECO:0000256" key="1">
    <source>
        <dbReference type="SAM" id="Phobius"/>
    </source>
</evidence>
<proteinExistence type="predicted"/>
<feature type="transmembrane region" description="Helical" evidence="1">
    <location>
        <begin position="69"/>
        <end position="86"/>
    </location>
</feature>
<dbReference type="InterPro" id="IPR019277">
    <property type="entry name" value="DUF2304"/>
</dbReference>
<reference evidence="3" key="1">
    <citation type="submission" date="2017-03" db="EMBL/GenBank/DDBJ databases">
        <title>Novel pathways for hydrocarbon cycling and metabolic interdependencies in hydrothermal sediment communities.</title>
        <authorList>
            <person name="Dombrowski N."/>
            <person name="Seitz K."/>
            <person name="Teske A."/>
            <person name="Baker B."/>
        </authorList>
    </citation>
    <scope>NUCLEOTIDE SEQUENCE [LARGE SCALE GENOMIC DNA]</scope>
</reference>
<comment type="caution">
    <text evidence="2">The sequence shown here is derived from an EMBL/GenBank/DDBJ whole genome shotgun (WGS) entry which is preliminary data.</text>
</comment>
<feature type="transmembrane region" description="Helical" evidence="1">
    <location>
        <begin position="31"/>
        <end position="57"/>
    </location>
</feature>
<keyword evidence="1" id="KW-0472">Membrane</keyword>
<protein>
    <recommendedName>
        <fullName evidence="4">DUF2304 domain-containing protein</fullName>
    </recommendedName>
</protein>
<dbReference type="EMBL" id="MZGJ01000006">
    <property type="protein sequence ID" value="OQX51229.1"/>
    <property type="molecule type" value="Genomic_DNA"/>
</dbReference>
<dbReference type="STRING" id="1968527.B5M47_01590"/>
<evidence type="ECO:0000313" key="3">
    <source>
        <dbReference type="Proteomes" id="UP000192520"/>
    </source>
</evidence>
<keyword evidence="1" id="KW-1133">Transmembrane helix</keyword>
<dbReference type="Proteomes" id="UP000192520">
    <property type="component" value="Unassembled WGS sequence"/>
</dbReference>
<keyword evidence="1" id="KW-0812">Transmembrane</keyword>
<accession>A0A1W9NYQ7</accession>
<dbReference type="AlphaFoldDB" id="A0A1W9NYQ7"/>
<evidence type="ECO:0000313" key="2">
    <source>
        <dbReference type="EMBL" id="OQX51229.1"/>
    </source>
</evidence>
<evidence type="ECO:0008006" key="4">
    <source>
        <dbReference type="Google" id="ProtNLM"/>
    </source>
</evidence>
<dbReference type="Pfam" id="PF10066">
    <property type="entry name" value="DUF2304"/>
    <property type="match status" value="1"/>
</dbReference>
<name>A0A1W9NYQ7_UNCC3</name>
<gene>
    <name evidence="2" type="ORF">B5M47_01590</name>
</gene>
<sequence length="109" mass="12830">MIILKLLITPLVVLLLAQVWSEFKSSRLGLFWFFFWFIAWLTVEVILFFPQVTTFLAKILGVERGIDSIIYLSIVALFYLTFRIYLKIENLNRKISKLAQKDALKKADR</sequence>
<organism evidence="2 3">
    <name type="scientific">candidate division CPR3 bacterium 4484_211</name>
    <dbReference type="NCBI Taxonomy" id="1968527"/>
    <lineage>
        <taxon>Bacteria</taxon>
        <taxon>Bacteria division CPR3</taxon>
    </lineage>
</organism>